<name>A0A9P3LQA9_9FUNG</name>
<reference evidence="6" key="2">
    <citation type="journal article" date="2022" name="Microbiol. Resour. Announc.">
        <title>Whole-Genome Sequence of Entomortierella parvispora E1425, a Mucoromycotan Fungus Associated with Burkholderiaceae-Related Endosymbiotic Bacteria.</title>
        <authorList>
            <person name="Herlambang A."/>
            <person name="Guo Y."/>
            <person name="Takashima Y."/>
            <person name="Narisawa K."/>
            <person name="Ohta H."/>
            <person name="Nishizawa T."/>
        </authorList>
    </citation>
    <scope>NUCLEOTIDE SEQUENCE</scope>
    <source>
        <strain evidence="6">E1425</strain>
    </source>
</reference>
<evidence type="ECO:0000313" key="7">
    <source>
        <dbReference type="Proteomes" id="UP000827284"/>
    </source>
</evidence>
<dbReference type="InterPro" id="IPR045379">
    <property type="entry name" value="Crinkler_N"/>
</dbReference>
<feature type="compositionally biased region" description="Basic and acidic residues" evidence="4">
    <location>
        <begin position="922"/>
        <end position="940"/>
    </location>
</feature>
<evidence type="ECO:0000256" key="2">
    <source>
        <dbReference type="ARBA" id="ARBA00004613"/>
    </source>
</evidence>
<dbReference type="AlphaFoldDB" id="A0A9P3LQA9"/>
<feature type="domain" description="Crinkler effector protein N-terminal" evidence="5">
    <location>
        <begin position="6"/>
        <end position="105"/>
    </location>
</feature>
<evidence type="ECO:0000256" key="3">
    <source>
        <dbReference type="ARBA" id="ARBA00022525"/>
    </source>
</evidence>
<evidence type="ECO:0000256" key="4">
    <source>
        <dbReference type="SAM" id="MobiDB-lite"/>
    </source>
</evidence>
<feature type="region of interest" description="Disordered" evidence="4">
    <location>
        <begin position="921"/>
        <end position="940"/>
    </location>
</feature>
<dbReference type="GO" id="GO:0043657">
    <property type="term" value="C:host cell"/>
    <property type="evidence" value="ECO:0007669"/>
    <property type="project" value="UniProtKB-SubCell"/>
</dbReference>
<reference evidence="6" key="1">
    <citation type="submission" date="2021-11" db="EMBL/GenBank/DDBJ databases">
        <authorList>
            <person name="Herlambang A."/>
            <person name="Guo Y."/>
            <person name="Takashima Y."/>
            <person name="Nishizawa T."/>
        </authorList>
    </citation>
    <scope>NUCLEOTIDE SEQUENCE</scope>
    <source>
        <strain evidence="6">E1425</strain>
    </source>
</reference>
<dbReference type="OrthoDB" id="2393824at2759"/>
<accession>A0A9P3LQA9</accession>
<evidence type="ECO:0000313" key="6">
    <source>
        <dbReference type="EMBL" id="GJJ67659.1"/>
    </source>
</evidence>
<keyword evidence="3" id="KW-0964">Secreted</keyword>
<proteinExistence type="predicted"/>
<evidence type="ECO:0000259" key="5">
    <source>
        <dbReference type="Pfam" id="PF20147"/>
    </source>
</evidence>
<evidence type="ECO:0000256" key="1">
    <source>
        <dbReference type="ARBA" id="ARBA00004340"/>
    </source>
</evidence>
<gene>
    <name evidence="6" type="ORF">EMPS_00005</name>
</gene>
<dbReference type="Pfam" id="PF20147">
    <property type="entry name" value="Crinkler"/>
    <property type="match status" value="1"/>
</dbReference>
<dbReference type="Proteomes" id="UP000827284">
    <property type="component" value="Unassembled WGS sequence"/>
</dbReference>
<keyword evidence="7" id="KW-1185">Reference proteome</keyword>
<protein>
    <recommendedName>
        <fullName evidence="5">Crinkler effector protein N-terminal domain-containing protein</fullName>
    </recommendedName>
</protein>
<sequence length="940" mass="105907">MTNKLLTLLCVVETESTPFPVEINSSASIGILKNEIKKAKSIALAGVDANMLTLWSVSIPLAPLKERKPIVLNEWGSATELDPADDISDEFKAQPPKKTISIIVQRPVQAPVPARTPSPPSLEQGIEAFNTQLERIKDEFFQPGTAVSNFTRSFVQGELSLPEADCCVKGLPKAWLRSSSFSHQSSRPALYLLHPTRPHQTTDSTTPPSVTALDSIKKFQNNDMMTFFGVSGCGKTRAVVEMLAQTWGFYMNGSQADRGSKDITTMFESALEMPERYLSSDKVRNGLNIQAMTCCLLISRLMVLQHCLSLGHHDIFACDRWMLFQVCPGAFDTAVPDVFDMVFRAILRAYHDRTPSLSILKILLQDRFRQAQDHISSFSSDSLPNKLLVVLDEAQTLSDHGRGYFVSRADSGDPRSVLSPIIRGLRSISASEQDYCVVTCGTGIGPDELEVLLSSGGIGSSWEQVNRRIVDFPGWETVEQVATYINNLGDTMSEDDKAVLYELIPEKAVQELFFRLRGRFRPIISTIEEIIANGSISYWREAIERRVQSMTSYPEHFPVRGNLCSDIKRMLDKVSKDPAKFKDAVDIMHVLRQTVVFRASLGLPWSLQGEEPIMVESAFARLRVTADRAAMGRRVDTVIDEPFVFRAAYNFIQREDEGFYHFFREQYRDLQDPSPEGKIFERHTPLDLIYAFHNKRLKHELFSIPKPAVHLKPPKVPIPTFEPVTFPKHLFTHRATIIGWEGYEWRARHNNTLTMYDFMEAHYRNGSRKGDYEVPPFYYPGLSPSGPDIVFVLRINKELYPVFVQTKLLKGIYPGDVEDARLNVHESRIKDHLPNLAAYCPGGKYLSLLYVHPTIKKTPRMGWDGDSIWDSEPVTGANDRHGFAEVDEPLKQLLMIIDGSNMGNFVPRGVVDLLDSVKGTKRVSDQSDLSDRAEQKPHTG</sequence>
<comment type="caution">
    <text evidence="6">The sequence shown here is derived from an EMBL/GenBank/DDBJ whole genome shotgun (WGS) entry which is preliminary data.</text>
</comment>
<dbReference type="EMBL" id="BQFW01000001">
    <property type="protein sequence ID" value="GJJ67659.1"/>
    <property type="molecule type" value="Genomic_DNA"/>
</dbReference>
<organism evidence="6 7">
    <name type="scientific">Entomortierella parvispora</name>
    <dbReference type="NCBI Taxonomy" id="205924"/>
    <lineage>
        <taxon>Eukaryota</taxon>
        <taxon>Fungi</taxon>
        <taxon>Fungi incertae sedis</taxon>
        <taxon>Mucoromycota</taxon>
        <taxon>Mortierellomycotina</taxon>
        <taxon>Mortierellomycetes</taxon>
        <taxon>Mortierellales</taxon>
        <taxon>Mortierellaceae</taxon>
        <taxon>Entomortierella</taxon>
    </lineage>
</organism>
<comment type="subcellular location">
    <subcellularLocation>
        <location evidence="1">Host cell</location>
    </subcellularLocation>
    <subcellularLocation>
        <location evidence="2">Secreted</location>
    </subcellularLocation>
</comment>
<dbReference type="GO" id="GO:0005576">
    <property type="term" value="C:extracellular region"/>
    <property type="evidence" value="ECO:0007669"/>
    <property type="project" value="UniProtKB-SubCell"/>
</dbReference>